<evidence type="ECO:0000313" key="2">
    <source>
        <dbReference type="Proteomes" id="UP000292052"/>
    </source>
</evidence>
<dbReference type="AlphaFoldDB" id="A0A482VHV0"/>
<dbReference type="Proteomes" id="UP000292052">
    <property type="component" value="Unassembled WGS sequence"/>
</dbReference>
<accession>A0A482VHV0</accession>
<name>A0A482VHV0_ASBVE</name>
<comment type="caution">
    <text evidence="1">The sequence shown here is derived from an EMBL/GenBank/DDBJ whole genome shotgun (WGS) entry which is preliminary data.</text>
</comment>
<organism evidence="1 2">
    <name type="scientific">Asbolus verrucosus</name>
    <name type="common">Desert ironclad beetle</name>
    <dbReference type="NCBI Taxonomy" id="1661398"/>
    <lineage>
        <taxon>Eukaryota</taxon>
        <taxon>Metazoa</taxon>
        <taxon>Ecdysozoa</taxon>
        <taxon>Arthropoda</taxon>
        <taxon>Hexapoda</taxon>
        <taxon>Insecta</taxon>
        <taxon>Pterygota</taxon>
        <taxon>Neoptera</taxon>
        <taxon>Endopterygota</taxon>
        <taxon>Coleoptera</taxon>
        <taxon>Polyphaga</taxon>
        <taxon>Cucujiformia</taxon>
        <taxon>Tenebrionidae</taxon>
        <taxon>Pimeliinae</taxon>
        <taxon>Asbolus</taxon>
    </lineage>
</organism>
<gene>
    <name evidence="1" type="ORF">BDFB_010674</name>
</gene>
<keyword evidence="2" id="KW-1185">Reference proteome</keyword>
<sequence>MAFQTAYLKAVPESDDFLNAGDLIINTFYNEQEPDLFLNKFLITCLKNKLQGNAKLMIGAHEVTNWNEIKTSLQQNFANKLDENSLLRDLTLLKQSSNETPAQFCLQCQDLQKIVQVPVNNNASEAILNYSKFQNIKMPSAVVKINNNLTTTTMFNPTEKITFTKPLIAEPINQTN</sequence>
<reference evidence="1 2" key="1">
    <citation type="submission" date="2017-03" db="EMBL/GenBank/DDBJ databases">
        <title>Genome of the blue death feigning beetle - Asbolus verrucosus.</title>
        <authorList>
            <person name="Rider S.D."/>
        </authorList>
    </citation>
    <scope>NUCLEOTIDE SEQUENCE [LARGE SCALE GENOMIC DNA]</scope>
    <source>
        <strain evidence="1">Butters</strain>
        <tissue evidence="1">Head and leg muscle</tissue>
    </source>
</reference>
<dbReference type="EMBL" id="QDEB01097884">
    <property type="protein sequence ID" value="RZC32355.1"/>
    <property type="molecule type" value="Genomic_DNA"/>
</dbReference>
<protein>
    <submittedName>
        <fullName evidence="1">Uncharacterized protein</fullName>
    </submittedName>
</protein>
<dbReference type="OrthoDB" id="6818921at2759"/>
<evidence type="ECO:0000313" key="1">
    <source>
        <dbReference type="EMBL" id="RZC32355.1"/>
    </source>
</evidence>
<proteinExistence type="predicted"/>